<reference evidence="4 5" key="1">
    <citation type="submission" date="2022-03" db="EMBL/GenBank/DDBJ databases">
        <authorList>
            <person name="Macdonald S."/>
            <person name="Ahmed S."/>
            <person name="Newling K."/>
        </authorList>
    </citation>
    <scope>NUCLEOTIDE SEQUENCE [LARGE SCALE GENOMIC DNA]</scope>
</reference>
<dbReference type="AlphaFoldDB" id="A0ABC8L8W1"/>
<evidence type="ECO:0000256" key="2">
    <source>
        <dbReference type="SAM" id="Coils"/>
    </source>
</evidence>
<dbReference type="PROSITE" id="PS50007">
    <property type="entry name" value="PIPLC_X_DOMAIN"/>
    <property type="match status" value="1"/>
</dbReference>
<dbReference type="EMBL" id="CAKOAT010455154">
    <property type="protein sequence ID" value="CAH8375103.1"/>
    <property type="molecule type" value="Genomic_DNA"/>
</dbReference>
<feature type="coiled-coil region" evidence="2">
    <location>
        <begin position="122"/>
        <end position="149"/>
    </location>
</feature>
<dbReference type="InterPro" id="IPR001192">
    <property type="entry name" value="PI-PLC_fam"/>
</dbReference>
<feature type="domain" description="Phosphatidylinositol-specific phospholipase C X" evidence="3">
    <location>
        <begin position="72"/>
        <end position="131"/>
    </location>
</feature>
<evidence type="ECO:0000259" key="3">
    <source>
        <dbReference type="Pfam" id="PF00388"/>
    </source>
</evidence>
<evidence type="ECO:0000313" key="4">
    <source>
        <dbReference type="EMBL" id="CAH8375103.1"/>
    </source>
</evidence>
<proteinExistence type="predicted"/>
<comment type="subcellular location">
    <subcellularLocation>
        <location evidence="1">Cell membrane</location>
        <topology evidence="1">Peripheral membrane protein</topology>
    </subcellularLocation>
</comment>
<accession>A0ABC8L8W1</accession>
<dbReference type="SUPFAM" id="SSF51695">
    <property type="entry name" value="PLC-like phosphodiesterases"/>
    <property type="match status" value="1"/>
</dbReference>
<dbReference type="InterPro" id="IPR017946">
    <property type="entry name" value="PLC-like_Pdiesterase_TIM-brl"/>
</dbReference>
<dbReference type="Pfam" id="PF00388">
    <property type="entry name" value="PI-PLC-X"/>
    <property type="match status" value="1"/>
</dbReference>
<protein>
    <recommendedName>
        <fullName evidence="3">Phosphatidylinositol-specific phospholipase C X domain-containing protein</fullName>
    </recommendedName>
</protein>
<dbReference type="InterPro" id="IPR000909">
    <property type="entry name" value="PLipase_C_PInositol-sp_X_dom"/>
</dbReference>
<gene>
    <name evidence="4" type="ORF">ERUC_LOCUS32127</name>
</gene>
<dbReference type="PANTHER" id="PTHR10336">
    <property type="entry name" value="PHOSPHOINOSITIDE-SPECIFIC PHOSPHOLIPASE C FAMILY PROTEIN"/>
    <property type="match status" value="1"/>
</dbReference>
<dbReference type="GO" id="GO:0005886">
    <property type="term" value="C:plasma membrane"/>
    <property type="evidence" value="ECO:0007669"/>
    <property type="project" value="UniProtKB-SubCell"/>
</dbReference>
<dbReference type="Proteomes" id="UP001642260">
    <property type="component" value="Unassembled WGS sequence"/>
</dbReference>
<comment type="caution">
    <text evidence="4">The sequence shown here is derived from an EMBL/GenBank/DDBJ whole genome shotgun (WGS) entry which is preliminary data.</text>
</comment>
<keyword evidence="2" id="KW-0175">Coiled coil</keyword>
<name>A0ABC8L8W1_ERUVS</name>
<organism evidence="4 5">
    <name type="scientific">Eruca vesicaria subsp. sativa</name>
    <name type="common">Garden rocket</name>
    <name type="synonym">Eruca sativa</name>
    <dbReference type="NCBI Taxonomy" id="29727"/>
    <lineage>
        <taxon>Eukaryota</taxon>
        <taxon>Viridiplantae</taxon>
        <taxon>Streptophyta</taxon>
        <taxon>Embryophyta</taxon>
        <taxon>Tracheophyta</taxon>
        <taxon>Spermatophyta</taxon>
        <taxon>Magnoliopsida</taxon>
        <taxon>eudicotyledons</taxon>
        <taxon>Gunneridae</taxon>
        <taxon>Pentapetalae</taxon>
        <taxon>rosids</taxon>
        <taxon>malvids</taxon>
        <taxon>Brassicales</taxon>
        <taxon>Brassicaceae</taxon>
        <taxon>Brassiceae</taxon>
        <taxon>Eruca</taxon>
    </lineage>
</organism>
<dbReference type="Gene3D" id="3.20.20.190">
    <property type="entry name" value="Phosphatidylinositol (PI) phosphodiesterase"/>
    <property type="match status" value="1"/>
</dbReference>
<keyword evidence="5" id="KW-1185">Reference proteome</keyword>
<dbReference type="PANTHER" id="PTHR10336:SF105">
    <property type="entry name" value="PHOSPHOINOSITIDE PHOSPHOLIPASE C 1"/>
    <property type="match status" value="1"/>
</dbReference>
<evidence type="ECO:0000256" key="1">
    <source>
        <dbReference type="ARBA" id="ARBA00004202"/>
    </source>
</evidence>
<sequence>MWINILMVAVNATIMQAISRNQNRFWQLLRGRQDVCRLDVRALHPSSRRKTRRYKLHEGYFPLAQTSRPFSPKDSIVISSERTLTSTEDLQKCLNAVQENVFEVSDYPVVLTLEDHLPPDLQKKVAKKVADAEELIQDENEEYVATEYKDFISIHAGNRKGELKNSLNGDPNRVIRLSMSEQ</sequence>
<evidence type="ECO:0000313" key="5">
    <source>
        <dbReference type="Proteomes" id="UP001642260"/>
    </source>
</evidence>